<evidence type="ECO:0000313" key="7">
    <source>
        <dbReference type="EMBL" id="GJQ09490.1"/>
    </source>
</evidence>
<evidence type="ECO:0000256" key="2">
    <source>
        <dbReference type="ARBA" id="ARBA00023180"/>
    </source>
</evidence>
<dbReference type="InterPro" id="IPR015914">
    <property type="entry name" value="PAPs_N"/>
</dbReference>
<name>A0A9C7UNG5_9RHOD</name>
<comment type="catalytic activity">
    <reaction evidence="3">
        <text>a phosphate monoester + H2O = an alcohol + phosphate</text>
        <dbReference type="Rhea" id="RHEA:15017"/>
        <dbReference type="ChEBI" id="CHEBI:15377"/>
        <dbReference type="ChEBI" id="CHEBI:30879"/>
        <dbReference type="ChEBI" id="CHEBI:43474"/>
        <dbReference type="ChEBI" id="CHEBI:67140"/>
        <dbReference type="EC" id="3.1.3.2"/>
    </reaction>
</comment>
<keyword evidence="3" id="KW-0378">Hydrolase</keyword>
<evidence type="ECO:0000313" key="8">
    <source>
        <dbReference type="EMBL" id="GJQ11930.1"/>
    </source>
</evidence>
<dbReference type="GO" id="GO:0003993">
    <property type="term" value="F:acid phosphatase activity"/>
    <property type="evidence" value="ECO:0007669"/>
    <property type="project" value="UniProtKB-EC"/>
</dbReference>
<dbReference type="AlphaFoldDB" id="A0A9C7UNG5"/>
<dbReference type="OrthoDB" id="45007at2759"/>
<gene>
    <name evidence="7" type="ORF">GpartN1_g1281.t1</name>
    <name evidence="8" type="ORF">GpartN1_g3721.t1</name>
</gene>
<dbReference type="InterPro" id="IPR008963">
    <property type="entry name" value="Purple_acid_Pase-like_N"/>
</dbReference>
<feature type="domain" description="Calcineurin-like phosphoesterase" evidence="4">
    <location>
        <begin position="263"/>
        <end position="471"/>
    </location>
</feature>
<accession>A0A9C7UNG5</accession>
<dbReference type="Gene3D" id="3.60.21.10">
    <property type="match status" value="1"/>
</dbReference>
<dbReference type="InterPro" id="IPR025733">
    <property type="entry name" value="PAPs_C"/>
</dbReference>
<dbReference type="SUPFAM" id="SSF49363">
    <property type="entry name" value="Purple acid phosphatase, N-terminal domain"/>
    <property type="match status" value="1"/>
</dbReference>
<keyword evidence="1" id="KW-0732">Signal</keyword>
<evidence type="ECO:0000256" key="3">
    <source>
        <dbReference type="RuleBase" id="RU361203"/>
    </source>
</evidence>
<dbReference type="InterPro" id="IPR004843">
    <property type="entry name" value="Calcineurin-like_PHP"/>
</dbReference>
<dbReference type="Proteomes" id="UP001061958">
    <property type="component" value="Unassembled WGS sequence"/>
</dbReference>
<dbReference type="PANTHER" id="PTHR45867">
    <property type="entry name" value="PURPLE ACID PHOSPHATASE"/>
    <property type="match status" value="1"/>
</dbReference>
<dbReference type="Pfam" id="PF16656">
    <property type="entry name" value="Pur_ac_phosph_N"/>
    <property type="match status" value="1"/>
</dbReference>
<sequence>MKSGVWLLMAIAYVIHCVYLIDAKQWKEFLQSKESTEVKNDLESFAGLERIYDLPNMNVMKQMSSSSACCVHNRRSNETGINMDKDLNTLVTITQNEYNFLKYLRKLYAWLIYFPNHFNVREALLEAGFTDVQSDGFCKCCDSEHPTKPEQFHLALTSNPGEVIISYSTLSNPEPYGQCVTIEDDIDGLGNTFTGKVFCTNDTRTFTIGSGQPPLICRNYSGYFHHVKVTGLTPGKKYYYSANAFSKRYSFIAPHGMNSSHVRFGAIADIGTQGGTLTREALKKHKDEMEFLMVIGDQSYSNGCEAVFDKYMRDMEDIIAQVPYMIAAGNHEGPWNFTGIRNRFRMPLEESGAGPEALWYSFDQGPVHFVVLSFENYLDYEKGELYEETYAEPLYIFQDQVQWLEKDLEAFAKRREQNPNLWLIVMAHRPIRCSVNVSDCTELAPQLSASLMPYLVKYKADLYTCGHVHTYERMDPTIPGTGVVCPQCKPVNHVYYQPPYPVQVMNGYGGTVIEGHNIYTGPKPDWSAVRYNSSYYPYGGYAIVDVNLNTLNYTFYHTSGQVWDSFVIQK</sequence>
<dbReference type="SUPFAM" id="SSF56300">
    <property type="entry name" value="Metallo-dependent phosphatases"/>
    <property type="match status" value="1"/>
</dbReference>
<comment type="similarity">
    <text evidence="3">Belongs to the metallophosphoesterase superfamily. Purple acid phosphatase family.</text>
</comment>
<organism evidence="7 9">
    <name type="scientific">Galdieria partita</name>
    <dbReference type="NCBI Taxonomy" id="83374"/>
    <lineage>
        <taxon>Eukaryota</taxon>
        <taxon>Rhodophyta</taxon>
        <taxon>Bangiophyceae</taxon>
        <taxon>Galdieriales</taxon>
        <taxon>Galdieriaceae</taxon>
        <taxon>Galdieria</taxon>
    </lineage>
</organism>
<evidence type="ECO:0000259" key="4">
    <source>
        <dbReference type="Pfam" id="PF00149"/>
    </source>
</evidence>
<dbReference type="EMBL" id="BQMJ01000028">
    <property type="protein sequence ID" value="GJQ11930.1"/>
    <property type="molecule type" value="Genomic_DNA"/>
</dbReference>
<proteinExistence type="inferred from homology"/>
<keyword evidence="2" id="KW-0325">Glycoprotein</keyword>
<evidence type="ECO:0000256" key="1">
    <source>
        <dbReference type="ARBA" id="ARBA00022729"/>
    </source>
</evidence>
<evidence type="ECO:0000313" key="9">
    <source>
        <dbReference type="Proteomes" id="UP001061958"/>
    </source>
</evidence>
<dbReference type="EC" id="3.1.3.2" evidence="3"/>
<dbReference type="EMBL" id="BQMJ01000009">
    <property type="protein sequence ID" value="GJQ09490.1"/>
    <property type="molecule type" value="Genomic_DNA"/>
</dbReference>
<dbReference type="GO" id="GO:0046872">
    <property type="term" value="F:metal ion binding"/>
    <property type="evidence" value="ECO:0007669"/>
    <property type="project" value="InterPro"/>
</dbReference>
<evidence type="ECO:0000259" key="5">
    <source>
        <dbReference type="Pfam" id="PF14008"/>
    </source>
</evidence>
<feature type="domain" description="Purple acid phosphatase N-terminal" evidence="6">
    <location>
        <begin position="149"/>
        <end position="251"/>
    </location>
</feature>
<reference evidence="7" key="1">
    <citation type="journal article" date="2022" name="Proc. Natl. Acad. Sci. U.S.A.">
        <title>Life cycle and functional genomics of the unicellular red alga Galdieria for elucidating algal and plant evolution and industrial use.</title>
        <authorList>
            <person name="Hirooka S."/>
            <person name="Itabashi T."/>
            <person name="Ichinose T.M."/>
            <person name="Onuma R."/>
            <person name="Fujiwara T."/>
            <person name="Yamashita S."/>
            <person name="Jong L.W."/>
            <person name="Tomita R."/>
            <person name="Iwane A.H."/>
            <person name="Miyagishima S.Y."/>
        </authorList>
    </citation>
    <scope>NUCLEOTIDE SEQUENCE</scope>
    <source>
        <strain evidence="7">NBRC 102759</strain>
    </source>
</reference>
<dbReference type="CDD" id="cd00839">
    <property type="entry name" value="MPP_PAPs"/>
    <property type="match status" value="1"/>
</dbReference>
<dbReference type="InterPro" id="IPR041792">
    <property type="entry name" value="MPP_PAP"/>
</dbReference>
<dbReference type="PANTHER" id="PTHR45867:SF3">
    <property type="entry name" value="ACID PHOSPHATASE TYPE 7"/>
    <property type="match status" value="1"/>
</dbReference>
<feature type="domain" description="Purple acid phosphatase C-terminal" evidence="5">
    <location>
        <begin position="501"/>
        <end position="565"/>
    </location>
</feature>
<dbReference type="Pfam" id="PF00149">
    <property type="entry name" value="Metallophos"/>
    <property type="match status" value="1"/>
</dbReference>
<dbReference type="Gene3D" id="2.60.40.380">
    <property type="entry name" value="Purple acid phosphatase-like, N-terminal"/>
    <property type="match status" value="1"/>
</dbReference>
<evidence type="ECO:0000259" key="6">
    <source>
        <dbReference type="Pfam" id="PF16656"/>
    </source>
</evidence>
<protein>
    <recommendedName>
        <fullName evidence="3">Purple acid phosphatase</fullName>
        <ecNumber evidence="3">3.1.3.2</ecNumber>
    </recommendedName>
</protein>
<dbReference type="Pfam" id="PF14008">
    <property type="entry name" value="Metallophos_C"/>
    <property type="match status" value="1"/>
</dbReference>
<comment type="caution">
    <text evidence="7">The sequence shown here is derived from an EMBL/GenBank/DDBJ whole genome shotgun (WGS) entry which is preliminary data.</text>
</comment>
<keyword evidence="9" id="KW-1185">Reference proteome</keyword>
<reference evidence="7" key="2">
    <citation type="submission" date="2022-01" db="EMBL/GenBank/DDBJ databases">
        <authorList>
            <person name="Hirooka S."/>
            <person name="Miyagishima S.Y."/>
        </authorList>
    </citation>
    <scope>NUCLEOTIDE SEQUENCE</scope>
    <source>
        <strain evidence="7">NBRC 102759</strain>
    </source>
</reference>
<dbReference type="InterPro" id="IPR029052">
    <property type="entry name" value="Metallo-depent_PP-like"/>
</dbReference>